<name>A0A6S6SHS2_9GAMM</name>
<evidence type="ECO:0000256" key="1">
    <source>
        <dbReference type="SAM" id="MobiDB-lite"/>
    </source>
</evidence>
<sequence>MPDIKQVVSSVIILSAAVVVSSCSMLPDIPMLDGSPVSDNMKYRSNDASIKALSIPPELSKPAFDDSYAINKPTERVPSSIAQQSNNSGRVMSRQEMLNSQSTPVQSGGSVAATPARQQPAQVRTQVVMTKVKSGEPALAVNASPGTTWSRLGGMLTAVGLEVTKRQPSQGIFTVVYKGDPTVKRGFLSRMLDSVEGVSLKSDIEQDAKSPLTIGETYLVLLVGNAKQQSFIGVRNAAGKTVTPAISTYILGLLKGQYER</sequence>
<reference evidence="2" key="1">
    <citation type="submission" date="2020-01" db="EMBL/GenBank/DDBJ databases">
        <authorList>
            <person name="Meier V. D."/>
            <person name="Meier V D."/>
        </authorList>
    </citation>
    <scope>NUCLEOTIDE SEQUENCE</scope>
    <source>
        <strain evidence="2">HLG_WM_MAG_09</strain>
    </source>
</reference>
<dbReference type="Gene3D" id="3.30.310.170">
    <property type="entry name" value="Outer membrane protein assembly factor BamC"/>
    <property type="match status" value="1"/>
</dbReference>
<feature type="compositionally biased region" description="Polar residues" evidence="1">
    <location>
        <begin position="80"/>
        <end position="109"/>
    </location>
</feature>
<dbReference type="EMBL" id="CACVAT010000045">
    <property type="protein sequence ID" value="CAA6802485.1"/>
    <property type="molecule type" value="Genomic_DNA"/>
</dbReference>
<dbReference type="AlphaFoldDB" id="A0A6S6SHS2"/>
<proteinExistence type="predicted"/>
<dbReference type="InterPro" id="IPR010653">
    <property type="entry name" value="NlpB/DapX"/>
</dbReference>
<evidence type="ECO:0008006" key="3">
    <source>
        <dbReference type="Google" id="ProtNLM"/>
    </source>
</evidence>
<dbReference type="PROSITE" id="PS51257">
    <property type="entry name" value="PROKAR_LIPOPROTEIN"/>
    <property type="match status" value="1"/>
</dbReference>
<dbReference type="Pfam" id="PF06804">
    <property type="entry name" value="Lipoprotein_18"/>
    <property type="match status" value="1"/>
</dbReference>
<gene>
    <name evidence="2" type="ORF">HELGO_WM29205</name>
</gene>
<accession>A0A6S6SHS2</accession>
<feature type="region of interest" description="Disordered" evidence="1">
    <location>
        <begin position="72"/>
        <end position="122"/>
    </location>
</feature>
<evidence type="ECO:0000313" key="2">
    <source>
        <dbReference type="EMBL" id="CAA6802485.1"/>
    </source>
</evidence>
<organism evidence="2">
    <name type="scientific">uncultured Thiotrichaceae bacterium</name>
    <dbReference type="NCBI Taxonomy" id="298394"/>
    <lineage>
        <taxon>Bacteria</taxon>
        <taxon>Pseudomonadati</taxon>
        <taxon>Pseudomonadota</taxon>
        <taxon>Gammaproteobacteria</taxon>
        <taxon>Thiotrichales</taxon>
        <taxon>Thiotrichaceae</taxon>
        <taxon>environmental samples</taxon>
    </lineage>
</organism>
<protein>
    <recommendedName>
        <fullName evidence="3">Outer membrane protein assembly factor BamC</fullName>
    </recommendedName>
</protein>
<dbReference type="InterPro" id="IPR042268">
    <property type="entry name" value="BamC_C"/>
</dbReference>